<name>A0ABM9P8B6_9FLAO</name>
<sequence>MKVPKTSDDLKNEFYISIDLIEKIGDLSFRQLIEKLKNVSDQIIIEGVIKIFKNTDRQNSHYIDQKYAAKILTELNPKTQIDLISILKLTVKNWNKSVEEFPFWLRENYGIDVLKSKLIEFETQNLTALELDNLKTIQWWLKI</sequence>
<protein>
    <submittedName>
        <fullName evidence="1">Uncharacterized protein</fullName>
    </submittedName>
</protein>
<evidence type="ECO:0000313" key="2">
    <source>
        <dbReference type="Proteomes" id="UP001497527"/>
    </source>
</evidence>
<dbReference type="RefSeq" id="WP_348715041.1">
    <property type="nucleotide sequence ID" value="NZ_CAXJIO010000010.1"/>
</dbReference>
<keyword evidence="2" id="KW-1185">Reference proteome</keyword>
<dbReference type="EMBL" id="CAXJIO010000010">
    <property type="protein sequence ID" value="CAL2101806.1"/>
    <property type="molecule type" value="Genomic_DNA"/>
</dbReference>
<accession>A0ABM9P8B6</accession>
<gene>
    <name evidence="1" type="ORF">T190423A01A_10369</name>
</gene>
<evidence type="ECO:0000313" key="1">
    <source>
        <dbReference type="EMBL" id="CAL2101806.1"/>
    </source>
</evidence>
<comment type="caution">
    <text evidence="1">The sequence shown here is derived from an EMBL/GenBank/DDBJ whole genome shotgun (WGS) entry which is preliminary data.</text>
</comment>
<organism evidence="1 2">
    <name type="scientific">Tenacibaculum polynesiense</name>
    <dbReference type="NCBI Taxonomy" id="3137857"/>
    <lineage>
        <taxon>Bacteria</taxon>
        <taxon>Pseudomonadati</taxon>
        <taxon>Bacteroidota</taxon>
        <taxon>Flavobacteriia</taxon>
        <taxon>Flavobacteriales</taxon>
        <taxon>Flavobacteriaceae</taxon>
        <taxon>Tenacibaculum</taxon>
    </lineage>
</organism>
<proteinExistence type="predicted"/>
<dbReference type="Proteomes" id="UP001497527">
    <property type="component" value="Unassembled WGS sequence"/>
</dbReference>
<reference evidence="1 2" key="1">
    <citation type="submission" date="2024-05" db="EMBL/GenBank/DDBJ databases">
        <authorList>
            <person name="Duchaud E."/>
        </authorList>
    </citation>
    <scope>NUCLEOTIDE SEQUENCE [LARGE SCALE GENOMIC DNA]</scope>
    <source>
        <strain evidence="1">Ena-SAMPLE-TAB-13-05-2024-13:56:06:370-140308</strain>
    </source>
</reference>